<reference evidence="2 3" key="1">
    <citation type="submission" date="2016-10" db="EMBL/GenBank/DDBJ databases">
        <authorList>
            <person name="de Groot N.N."/>
        </authorList>
    </citation>
    <scope>NUCLEOTIDE SEQUENCE [LARGE SCALE GENOMIC DNA]</scope>
    <source>
        <strain evidence="2 3">CGMCC 1.11030</strain>
    </source>
</reference>
<dbReference type="AlphaFoldDB" id="A0A1I3HQU0"/>
<keyword evidence="1" id="KW-1133">Transmembrane helix</keyword>
<sequence length="138" mass="14575">MTLGALYLATFAVFLVLDALMLTTVMKPLFDRHIGHLMLEDPKFSVAGAFYVVYVGGILWFAAWPALGPEGGGWRAAALNGAILGVLAYGTYEFVNMATLKGWSWQTVAFDTVWGGVLTAVSAGGGVAILQALGMGRS</sequence>
<feature type="transmembrane region" description="Helical" evidence="1">
    <location>
        <begin position="73"/>
        <end position="92"/>
    </location>
</feature>
<protein>
    <submittedName>
        <fullName evidence="2">Uncharacterized membrane protein</fullName>
    </submittedName>
</protein>
<name>A0A1I3HQU0_9RHOB</name>
<evidence type="ECO:0000313" key="2">
    <source>
        <dbReference type="EMBL" id="SFI38051.1"/>
    </source>
</evidence>
<proteinExistence type="predicted"/>
<dbReference type="Proteomes" id="UP000199377">
    <property type="component" value="Unassembled WGS sequence"/>
</dbReference>
<keyword evidence="3" id="KW-1185">Reference proteome</keyword>
<keyword evidence="1" id="KW-0812">Transmembrane</keyword>
<evidence type="ECO:0000256" key="1">
    <source>
        <dbReference type="SAM" id="Phobius"/>
    </source>
</evidence>
<dbReference type="RefSeq" id="WP_092860485.1">
    <property type="nucleotide sequence ID" value="NZ_FOQH01000006.1"/>
</dbReference>
<organism evidence="2 3">
    <name type="scientific">Albimonas pacifica</name>
    <dbReference type="NCBI Taxonomy" id="1114924"/>
    <lineage>
        <taxon>Bacteria</taxon>
        <taxon>Pseudomonadati</taxon>
        <taxon>Pseudomonadota</taxon>
        <taxon>Alphaproteobacteria</taxon>
        <taxon>Rhodobacterales</taxon>
        <taxon>Paracoccaceae</taxon>
        <taxon>Albimonas</taxon>
    </lineage>
</organism>
<accession>A0A1I3HQU0</accession>
<dbReference type="OrthoDB" id="166547at2"/>
<dbReference type="InterPro" id="IPR018687">
    <property type="entry name" value="DUF2177_membr"/>
</dbReference>
<feature type="transmembrane region" description="Helical" evidence="1">
    <location>
        <begin position="46"/>
        <end position="67"/>
    </location>
</feature>
<keyword evidence="1" id="KW-0472">Membrane</keyword>
<feature type="transmembrane region" description="Helical" evidence="1">
    <location>
        <begin position="6"/>
        <end position="25"/>
    </location>
</feature>
<feature type="transmembrane region" description="Helical" evidence="1">
    <location>
        <begin position="113"/>
        <end position="133"/>
    </location>
</feature>
<evidence type="ECO:0000313" key="3">
    <source>
        <dbReference type="Proteomes" id="UP000199377"/>
    </source>
</evidence>
<dbReference type="EMBL" id="FOQH01000006">
    <property type="protein sequence ID" value="SFI38051.1"/>
    <property type="molecule type" value="Genomic_DNA"/>
</dbReference>
<dbReference type="STRING" id="1114924.SAMN05216258_106124"/>
<gene>
    <name evidence="2" type="ORF">SAMN05216258_106124</name>
</gene>
<dbReference type="Pfam" id="PF09945">
    <property type="entry name" value="DUF2177"/>
    <property type="match status" value="1"/>
</dbReference>